<dbReference type="Proteomes" id="UP001202180">
    <property type="component" value="Unassembled WGS sequence"/>
</dbReference>
<organism evidence="2 3">
    <name type="scientific">Spirosoma liriopis</name>
    <dbReference type="NCBI Taxonomy" id="2937440"/>
    <lineage>
        <taxon>Bacteria</taxon>
        <taxon>Pseudomonadati</taxon>
        <taxon>Bacteroidota</taxon>
        <taxon>Cytophagia</taxon>
        <taxon>Cytophagales</taxon>
        <taxon>Cytophagaceae</taxon>
        <taxon>Spirosoma</taxon>
    </lineage>
</organism>
<accession>A0ABT0HUU0</accession>
<reference evidence="2 3" key="1">
    <citation type="submission" date="2022-04" db="EMBL/GenBank/DDBJ databases">
        <title>Spirosoma sp. strain RP8 genome sequencing and assembly.</title>
        <authorList>
            <person name="Jung Y."/>
        </authorList>
    </citation>
    <scope>NUCLEOTIDE SEQUENCE [LARGE SCALE GENOMIC DNA]</scope>
    <source>
        <strain evidence="2 3">RP8</strain>
    </source>
</reference>
<protein>
    <submittedName>
        <fullName evidence="2">LytTR family transcriptional regulator</fullName>
    </submittedName>
</protein>
<evidence type="ECO:0000313" key="2">
    <source>
        <dbReference type="EMBL" id="MCK8495275.1"/>
    </source>
</evidence>
<comment type="caution">
    <text evidence="2">The sequence shown here is derived from an EMBL/GenBank/DDBJ whole genome shotgun (WGS) entry which is preliminary data.</text>
</comment>
<dbReference type="Pfam" id="PF04397">
    <property type="entry name" value="LytTR"/>
    <property type="match status" value="1"/>
</dbReference>
<dbReference type="EMBL" id="JALPRF010000007">
    <property type="protein sequence ID" value="MCK8495275.1"/>
    <property type="molecule type" value="Genomic_DNA"/>
</dbReference>
<feature type="domain" description="HTH LytTR-type" evidence="1">
    <location>
        <begin position="6"/>
        <end position="98"/>
    </location>
</feature>
<evidence type="ECO:0000313" key="3">
    <source>
        <dbReference type="Proteomes" id="UP001202180"/>
    </source>
</evidence>
<sequence>MLNPFQNVVAYFQGYSNYTFFNCSDGRRRLKAETLSSVLKKFPQFIRVHKSTAINPESVETWNFTSRDINTVSIRVGNTIRELAIARRRVEIIKMGLDKEDEE</sequence>
<dbReference type="InterPro" id="IPR007492">
    <property type="entry name" value="LytTR_DNA-bd_dom"/>
</dbReference>
<dbReference type="SMART" id="SM00850">
    <property type="entry name" value="LytTR"/>
    <property type="match status" value="1"/>
</dbReference>
<evidence type="ECO:0000259" key="1">
    <source>
        <dbReference type="SMART" id="SM00850"/>
    </source>
</evidence>
<keyword evidence="3" id="KW-1185">Reference proteome</keyword>
<dbReference type="Gene3D" id="2.40.50.1020">
    <property type="entry name" value="LytTr DNA-binding domain"/>
    <property type="match status" value="1"/>
</dbReference>
<gene>
    <name evidence="2" type="ORF">M0L20_25625</name>
</gene>
<name>A0ABT0HUU0_9BACT</name>
<proteinExistence type="predicted"/>
<dbReference type="RefSeq" id="WP_248480007.1">
    <property type="nucleotide sequence ID" value="NZ_JALPRF010000007.1"/>
</dbReference>